<dbReference type="InterPro" id="IPR006076">
    <property type="entry name" value="FAD-dep_OxRdtase"/>
</dbReference>
<evidence type="ECO:0000256" key="7">
    <source>
        <dbReference type="SAM" id="MobiDB-lite"/>
    </source>
</evidence>
<dbReference type="GO" id="GO:0009331">
    <property type="term" value="C:glycerol-3-phosphate dehydrogenase (FAD) complex"/>
    <property type="evidence" value="ECO:0007669"/>
    <property type="project" value="UniProtKB-UniRule"/>
</dbReference>
<reference evidence="10" key="2">
    <citation type="submission" date="2021-09" db="EMBL/GenBank/DDBJ databases">
        <authorList>
            <person name="Gilroy R."/>
        </authorList>
    </citation>
    <scope>NUCLEOTIDE SEQUENCE</scope>
    <source>
        <strain evidence="10">ChiGjej5B5-7349</strain>
    </source>
</reference>
<dbReference type="InterPro" id="IPR038299">
    <property type="entry name" value="DAO_C_sf"/>
</dbReference>
<dbReference type="PROSITE" id="PS00978">
    <property type="entry name" value="FAD_G3PDH_2"/>
    <property type="match status" value="1"/>
</dbReference>
<evidence type="ECO:0000256" key="1">
    <source>
        <dbReference type="ARBA" id="ARBA00001974"/>
    </source>
</evidence>
<dbReference type="Gene3D" id="1.10.8.870">
    <property type="entry name" value="Alpha-glycerophosphate oxidase, cap domain"/>
    <property type="match status" value="1"/>
</dbReference>
<evidence type="ECO:0000256" key="6">
    <source>
        <dbReference type="RuleBase" id="RU361217"/>
    </source>
</evidence>
<accession>A0A921MBN8</accession>
<dbReference type="PANTHER" id="PTHR11985:SF31">
    <property type="entry name" value="GLYCEROL-3-PHOSPHATE DEHYDROGENASE 2"/>
    <property type="match status" value="1"/>
</dbReference>
<dbReference type="Pfam" id="PF16901">
    <property type="entry name" value="DAO_C"/>
    <property type="match status" value="1"/>
</dbReference>
<keyword evidence="3 6" id="KW-0285">Flavoprotein</keyword>
<comment type="caution">
    <text evidence="10">The sequence shown here is derived from an EMBL/GenBank/DDBJ whole genome shotgun (WGS) entry which is preliminary data.</text>
</comment>
<organism evidence="10 11">
    <name type="scientific">Brevibacterium senegalense</name>
    <dbReference type="NCBI Taxonomy" id="1033736"/>
    <lineage>
        <taxon>Bacteria</taxon>
        <taxon>Bacillati</taxon>
        <taxon>Actinomycetota</taxon>
        <taxon>Actinomycetes</taxon>
        <taxon>Micrococcales</taxon>
        <taxon>Brevibacteriaceae</taxon>
        <taxon>Brevibacterium</taxon>
    </lineage>
</organism>
<evidence type="ECO:0000313" key="11">
    <source>
        <dbReference type="Proteomes" id="UP000784435"/>
    </source>
</evidence>
<comment type="catalytic activity">
    <reaction evidence="6">
        <text>a quinone + sn-glycerol 3-phosphate = dihydroxyacetone phosphate + a quinol</text>
        <dbReference type="Rhea" id="RHEA:18977"/>
        <dbReference type="ChEBI" id="CHEBI:24646"/>
        <dbReference type="ChEBI" id="CHEBI:57597"/>
        <dbReference type="ChEBI" id="CHEBI:57642"/>
        <dbReference type="ChEBI" id="CHEBI:132124"/>
        <dbReference type="EC" id="1.1.5.3"/>
    </reaction>
</comment>
<comment type="similarity">
    <text evidence="2 6">Belongs to the FAD-dependent glycerol-3-phosphate dehydrogenase family.</text>
</comment>
<dbReference type="GO" id="GO:0046168">
    <property type="term" value="P:glycerol-3-phosphate catabolic process"/>
    <property type="evidence" value="ECO:0007669"/>
    <property type="project" value="TreeGrafter"/>
</dbReference>
<dbReference type="AlphaFoldDB" id="A0A921MBN8"/>
<sequence length="616" mass="64785">MRPAPLNPTTRSASLRALARSSAATPLDVLVVGGGVTGAGIALDAAARGLGTGLVEAGDWAQGTSSRSSKLVHGGLRYLEMLDFPLVAEALRERDLLLTRLAPHLVHPVSFVLPFSSPLADRAYVGSGVTLYDVMSARVGQRRAVPVHRHLGPGQVKDRFPGLHAPHGGIEYFDAQVDDARLVLTLVRSAVGLGASAASRVRVTDYLRDGADQPGHPGNQPGQPDHPDQAGRPGAPGDSGDHPGQPAPDSSRISGVRVRDEETGESFVIHARATILATGVWTGRQQEAAGARSGLEVLASKGIHVTVPRDRIDAPAGVGVITRTEASVLFIIPWGDLWLIGTTDTPWTEDVDSPLVTSSDIGRVLDQANEVLATTLTRSDVVGAYAGLRPLLQPVDGADDSTQVSREHAVMELAPGLSAIAGGKLTTYRVMAADAVDFAVRGRFPKSRSRTEDLPLLGADGADLAGSRRSLLLADRTLRGHGWDEARLDRLLGRYGGRFADLLTLVEADPALAAPLDGAPHCIAAEAVYAARAEGALHLEDVLHRRLRLEFETPDRGVAAAPGVAELVAPVLGWSPDRTQEEVAAFVATVDALLAAETATTDAEAVAAFRESVAFR</sequence>
<dbReference type="Pfam" id="PF01266">
    <property type="entry name" value="DAO"/>
    <property type="match status" value="2"/>
</dbReference>
<evidence type="ECO:0000313" key="10">
    <source>
        <dbReference type="EMBL" id="HJG79320.1"/>
    </source>
</evidence>
<name>A0A921MBN8_9MICO</name>
<dbReference type="Gene3D" id="3.50.50.60">
    <property type="entry name" value="FAD/NAD(P)-binding domain"/>
    <property type="match status" value="2"/>
</dbReference>
<feature type="domain" description="FAD dependent oxidoreductase" evidence="8">
    <location>
        <begin position="28"/>
        <end position="210"/>
    </location>
</feature>
<feature type="domain" description="FAD dependent oxidoreductase" evidence="8">
    <location>
        <begin position="254"/>
        <end position="428"/>
    </location>
</feature>
<dbReference type="InterPro" id="IPR031656">
    <property type="entry name" value="DAO_C"/>
</dbReference>
<dbReference type="InterPro" id="IPR000447">
    <property type="entry name" value="G3P_DH_FAD-dep"/>
</dbReference>
<feature type="domain" description="Alpha-glycerophosphate oxidase C-terminal" evidence="9">
    <location>
        <begin position="449"/>
        <end position="578"/>
    </location>
</feature>
<evidence type="ECO:0000259" key="9">
    <source>
        <dbReference type="Pfam" id="PF16901"/>
    </source>
</evidence>
<comment type="cofactor">
    <cofactor evidence="1 6">
        <name>FAD</name>
        <dbReference type="ChEBI" id="CHEBI:57692"/>
    </cofactor>
</comment>
<dbReference type="PRINTS" id="PR01001">
    <property type="entry name" value="FADG3PDH"/>
</dbReference>
<gene>
    <name evidence="10" type="ORF">K8V08_02785</name>
</gene>
<dbReference type="SUPFAM" id="SSF51905">
    <property type="entry name" value="FAD/NAD(P)-binding domain"/>
    <property type="match status" value="1"/>
</dbReference>
<dbReference type="InterPro" id="IPR036188">
    <property type="entry name" value="FAD/NAD-bd_sf"/>
</dbReference>
<evidence type="ECO:0000256" key="4">
    <source>
        <dbReference type="ARBA" id="ARBA00022827"/>
    </source>
</evidence>
<dbReference type="Proteomes" id="UP000784435">
    <property type="component" value="Unassembled WGS sequence"/>
</dbReference>
<evidence type="ECO:0000256" key="3">
    <source>
        <dbReference type="ARBA" id="ARBA00022630"/>
    </source>
</evidence>
<dbReference type="EC" id="1.1.5.3" evidence="6"/>
<protein>
    <recommendedName>
        <fullName evidence="6">Glycerol-3-phosphate dehydrogenase</fullName>
        <ecNumber evidence="6">1.1.5.3</ecNumber>
    </recommendedName>
</protein>
<feature type="compositionally biased region" description="Low complexity" evidence="7">
    <location>
        <begin position="212"/>
        <end position="223"/>
    </location>
</feature>
<dbReference type="PROSITE" id="PS00977">
    <property type="entry name" value="FAD_G3PDH_1"/>
    <property type="match status" value="1"/>
</dbReference>
<dbReference type="GO" id="GO:0004368">
    <property type="term" value="F:glycerol-3-phosphate dehydrogenase (quinone) activity"/>
    <property type="evidence" value="ECO:0007669"/>
    <property type="project" value="UniProtKB-EC"/>
</dbReference>
<keyword evidence="5 6" id="KW-0560">Oxidoreductase</keyword>
<reference evidence="10" key="1">
    <citation type="journal article" date="2021" name="PeerJ">
        <title>Extensive microbial diversity within the chicken gut microbiome revealed by metagenomics and culture.</title>
        <authorList>
            <person name="Gilroy R."/>
            <person name="Ravi A."/>
            <person name="Getino M."/>
            <person name="Pursley I."/>
            <person name="Horton D.L."/>
            <person name="Alikhan N.F."/>
            <person name="Baker D."/>
            <person name="Gharbi K."/>
            <person name="Hall N."/>
            <person name="Watson M."/>
            <person name="Adriaenssens E.M."/>
            <person name="Foster-Nyarko E."/>
            <person name="Jarju S."/>
            <person name="Secka A."/>
            <person name="Antonio M."/>
            <person name="Oren A."/>
            <person name="Chaudhuri R.R."/>
            <person name="La Ragione R."/>
            <person name="Hildebrand F."/>
            <person name="Pallen M.J."/>
        </authorList>
    </citation>
    <scope>NUCLEOTIDE SEQUENCE</scope>
    <source>
        <strain evidence="10">ChiGjej5B5-7349</strain>
    </source>
</reference>
<dbReference type="PANTHER" id="PTHR11985">
    <property type="entry name" value="GLYCEROL-3-PHOSPHATE DEHYDROGENASE"/>
    <property type="match status" value="1"/>
</dbReference>
<keyword evidence="4" id="KW-0274">FAD</keyword>
<evidence type="ECO:0000256" key="2">
    <source>
        <dbReference type="ARBA" id="ARBA00007330"/>
    </source>
</evidence>
<feature type="region of interest" description="Disordered" evidence="7">
    <location>
        <begin position="208"/>
        <end position="259"/>
    </location>
</feature>
<evidence type="ECO:0000259" key="8">
    <source>
        <dbReference type="Pfam" id="PF01266"/>
    </source>
</evidence>
<evidence type="ECO:0000256" key="5">
    <source>
        <dbReference type="ARBA" id="ARBA00023002"/>
    </source>
</evidence>
<proteinExistence type="inferred from homology"/>
<dbReference type="EMBL" id="DYUK01000064">
    <property type="protein sequence ID" value="HJG79320.1"/>
    <property type="molecule type" value="Genomic_DNA"/>
</dbReference>
<dbReference type="Gene3D" id="3.30.9.10">
    <property type="entry name" value="D-Amino Acid Oxidase, subunit A, domain 2"/>
    <property type="match status" value="2"/>
</dbReference>